<sequence>MGASALSFLLKVSHGGPKDRRPSKYLPLGYGARAPAGASASLPPARSPCQTVFTRLRELNR</sequence>
<evidence type="ECO:0000313" key="1">
    <source>
        <dbReference type="EMBL" id="GAA0970715.1"/>
    </source>
</evidence>
<proteinExistence type="predicted"/>
<accession>A0ABN1S290</accession>
<protein>
    <submittedName>
        <fullName evidence="1">Uncharacterized protein</fullName>
    </submittedName>
</protein>
<organism evidence="1 2">
    <name type="scientific">Actinocorallia libanotica</name>
    <dbReference type="NCBI Taxonomy" id="46162"/>
    <lineage>
        <taxon>Bacteria</taxon>
        <taxon>Bacillati</taxon>
        <taxon>Actinomycetota</taxon>
        <taxon>Actinomycetes</taxon>
        <taxon>Streptosporangiales</taxon>
        <taxon>Thermomonosporaceae</taxon>
        <taxon>Actinocorallia</taxon>
    </lineage>
</organism>
<gene>
    <name evidence="1" type="ORF">GCM10009550_78670</name>
</gene>
<name>A0ABN1S290_9ACTN</name>
<comment type="caution">
    <text evidence="1">The sequence shown here is derived from an EMBL/GenBank/DDBJ whole genome shotgun (WGS) entry which is preliminary data.</text>
</comment>
<evidence type="ECO:0000313" key="2">
    <source>
        <dbReference type="Proteomes" id="UP001500665"/>
    </source>
</evidence>
<dbReference type="EMBL" id="BAAAHH010000080">
    <property type="protein sequence ID" value="GAA0970715.1"/>
    <property type="molecule type" value="Genomic_DNA"/>
</dbReference>
<keyword evidence="2" id="KW-1185">Reference proteome</keyword>
<dbReference type="Proteomes" id="UP001500665">
    <property type="component" value="Unassembled WGS sequence"/>
</dbReference>
<reference evidence="1 2" key="1">
    <citation type="journal article" date="2019" name="Int. J. Syst. Evol. Microbiol.">
        <title>The Global Catalogue of Microorganisms (GCM) 10K type strain sequencing project: providing services to taxonomists for standard genome sequencing and annotation.</title>
        <authorList>
            <consortium name="The Broad Institute Genomics Platform"/>
            <consortium name="The Broad Institute Genome Sequencing Center for Infectious Disease"/>
            <person name="Wu L."/>
            <person name="Ma J."/>
        </authorList>
    </citation>
    <scope>NUCLEOTIDE SEQUENCE [LARGE SCALE GENOMIC DNA]</scope>
    <source>
        <strain evidence="1 2">JCM 10696</strain>
    </source>
</reference>